<dbReference type="CDD" id="cd03801">
    <property type="entry name" value="GT4_PimA-like"/>
    <property type="match status" value="1"/>
</dbReference>
<dbReference type="RefSeq" id="WP_124752603.1">
    <property type="nucleotide sequence ID" value="NZ_RQYS01000078.1"/>
</dbReference>
<dbReference type="EMBL" id="RQYS01000078">
    <property type="protein sequence ID" value="RRD57545.1"/>
    <property type="molecule type" value="Genomic_DNA"/>
</dbReference>
<keyword evidence="2" id="KW-0732">Signal</keyword>
<comment type="subcellular location">
    <subcellularLocation>
        <location evidence="1">Secreted</location>
    </subcellularLocation>
</comment>
<dbReference type="GO" id="GO:0005975">
    <property type="term" value="P:carbohydrate metabolic process"/>
    <property type="evidence" value="ECO:0007669"/>
    <property type="project" value="InterPro"/>
</dbReference>
<name>A0A3P1XGH8_TANFO</name>
<accession>A0A3P1XGH8</accession>
<keyword evidence="4" id="KW-0808">Transferase</keyword>
<evidence type="ECO:0000256" key="2">
    <source>
        <dbReference type="ARBA" id="ARBA00022729"/>
    </source>
</evidence>
<gene>
    <name evidence="4" type="ORF">EII40_12865</name>
</gene>
<dbReference type="InterPro" id="IPR011330">
    <property type="entry name" value="Glyco_hydro/deAcase_b/a-brl"/>
</dbReference>
<dbReference type="OrthoDB" id="9811239at2"/>
<sequence length="581" mass="66107">MNIVIVTYEFEVESGGLAYNCRRFCNMLTELGHDVTVISSHLSSDSYIHGGYDYSLNKSLAYEQKLKTDTKSLAPKSLLIAFGGGFNGYYASLLSKQCNCQLWLMFRGSDANISKWDSEKAFYLSKSLESASLVIGLSEEICRNARQLCPNIKSVVIPNVCEREKISIEDIRPDNIVIGTGATHLNEKKGVLSLIEMTHILTTSHPEISISLELVGEIDDDILVQYKDRSKTIGISDKVSFLGRKKREEFINIQRSWDFYVQASVCEGMGNSVVDSMSNGIRVILSNTGYIAEMASKSFPEIVSPSNDAQDLANTISRTLAMTNISYQYRKFYDEFFISTQKDSIVKLWSNLLNECYNNQKRTIPSGLLSVVLHDVGGDKHDSITTPVAVFGQFVDDIYHSGHRLCSMRDYLSMKDTERKYCIVCTFDDGYKGVLEHALPRLKRYGFTATIYVCTEYVGKYNNWNYKDRVKRIHLDYDELKMLIKEGWEIGSHGVSHRSLLRLSDEELITELVESKTTLEKHIGQVDSYAYPYGDYSDFIMTLVQRYYSSAMSLTQGGVYLNVDSHRIRRYYISEIYQIIN</sequence>
<dbReference type="CDD" id="cd10918">
    <property type="entry name" value="CE4_NodB_like_5s_6s"/>
    <property type="match status" value="1"/>
</dbReference>
<dbReference type="Pfam" id="PF01522">
    <property type="entry name" value="Polysacc_deac_1"/>
    <property type="match status" value="1"/>
</dbReference>
<dbReference type="Gene3D" id="3.40.50.2000">
    <property type="entry name" value="Glycogen Phosphorylase B"/>
    <property type="match status" value="2"/>
</dbReference>
<feature type="domain" description="NodB homology" evidence="3">
    <location>
        <begin position="421"/>
        <end position="581"/>
    </location>
</feature>
<dbReference type="Pfam" id="PF00534">
    <property type="entry name" value="Glycos_transf_1"/>
    <property type="match status" value="1"/>
</dbReference>
<dbReference type="SUPFAM" id="SSF88713">
    <property type="entry name" value="Glycoside hydrolase/deacetylase"/>
    <property type="match status" value="1"/>
</dbReference>
<dbReference type="InterPro" id="IPR002509">
    <property type="entry name" value="NODB_dom"/>
</dbReference>
<dbReference type="Gene3D" id="3.20.20.370">
    <property type="entry name" value="Glycoside hydrolase/deacetylase"/>
    <property type="match status" value="1"/>
</dbReference>
<dbReference type="PANTHER" id="PTHR34216">
    <property type="match status" value="1"/>
</dbReference>
<comment type="caution">
    <text evidence="4">The sequence shown here is derived from an EMBL/GenBank/DDBJ whole genome shotgun (WGS) entry which is preliminary data.</text>
</comment>
<evidence type="ECO:0000313" key="4">
    <source>
        <dbReference type="EMBL" id="RRD57545.1"/>
    </source>
</evidence>
<dbReference type="GO" id="GO:0016810">
    <property type="term" value="F:hydrolase activity, acting on carbon-nitrogen (but not peptide) bonds"/>
    <property type="evidence" value="ECO:0007669"/>
    <property type="project" value="InterPro"/>
</dbReference>
<dbReference type="GO" id="GO:0016757">
    <property type="term" value="F:glycosyltransferase activity"/>
    <property type="evidence" value="ECO:0007669"/>
    <property type="project" value="InterPro"/>
</dbReference>
<evidence type="ECO:0000313" key="5">
    <source>
        <dbReference type="Proteomes" id="UP000278609"/>
    </source>
</evidence>
<dbReference type="InterPro" id="IPR001296">
    <property type="entry name" value="Glyco_trans_1"/>
</dbReference>
<dbReference type="GO" id="GO:0005576">
    <property type="term" value="C:extracellular region"/>
    <property type="evidence" value="ECO:0007669"/>
    <property type="project" value="UniProtKB-SubCell"/>
</dbReference>
<evidence type="ECO:0000259" key="3">
    <source>
        <dbReference type="PROSITE" id="PS51677"/>
    </source>
</evidence>
<proteinExistence type="predicted"/>
<evidence type="ECO:0000256" key="1">
    <source>
        <dbReference type="ARBA" id="ARBA00004613"/>
    </source>
</evidence>
<dbReference type="AlphaFoldDB" id="A0A3P1XGH8"/>
<dbReference type="SUPFAM" id="SSF53756">
    <property type="entry name" value="UDP-Glycosyltransferase/glycogen phosphorylase"/>
    <property type="match status" value="1"/>
</dbReference>
<dbReference type="InterPro" id="IPR051398">
    <property type="entry name" value="Polysacch_Deacetylase"/>
</dbReference>
<dbReference type="PANTHER" id="PTHR34216:SF3">
    <property type="entry name" value="POLY-BETA-1,6-N-ACETYL-D-GLUCOSAMINE N-DEACETYLASE"/>
    <property type="match status" value="1"/>
</dbReference>
<reference evidence="4 5" key="1">
    <citation type="submission" date="2018-11" db="EMBL/GenBank/DDBJ databases">
        <title>Genomes From Bacteria Associated with the Canine Oral Cavity: a Test Case for Automated Genome-Based Taxonomic Assignment.</title>
        <authorList>
            <person name="Coil D.A."/>
            <person name="Jospin G."/>
            <person name="Darling A.E."/>
            <person name="Wallis C."/>
            <person name="Davis I.J."/>
            <person name="Harris S."/>
            <person name="Eisen J.A."/>
            <person name="Holcombe L.J."/>
            <person name="O'Flynn C."/>
        </authorList>
    </citation>
    <scope>NUCLEOTIDE SEQUENCE [LARGE SCALE GENOMIC DNA]</scope>
    <source>
        <strain evidence="4 5">OH2617_COT-023</strain>
    </source>
</reference>
<dbReference type="Proteomes" id="UP000278609">
    <property type="component" value="Unassembled WGS sequence"/>
</dbReference>
<dbReference type="PROSITE" id="PS51677">
    <property type="entry name" value="NODB"/>
    <property type="match status" value="1"/>
</dbReference>
<organism evidence="4 5">
    <name type="scientific">Tannerella forsythia</name>
    <name type="common">Bacteroides forsythus</name>
    <dbReference type="NCBI Taxonomy" id="28112"/>
    <lineage>
        <taxon>Bacteria</taxon>
        <taxon>Pseudomonadati</taxon>
        <taxon>Bacteroidota</taxon>
        <taxon>Bacteroidia</taxon>
        <taxon>Bacteroidales</taxon>
        <taxon>Tannerellaceae</taxon>
        <taxon>Tannerella</taxon>
    </lineage>
</organism>
<protein>
    <submittedName>
        <fullName evidence="4">Glycosyltransferase</fullName>
    </submittedName>
</protein>